<comment type="caution">
    <text evidence="2">The sequence shown here is derived from an EMBL/GenBank/DDBJ whole genome shotgun (WGS) entry which is preliminary data.</text>
</comment>
<dbReference type="PANTHER" id="PTHR43190:SF3">
    <property type="entry name" value="N-ACETYL-D-GLUCOSAMINE KINASE"/>
    <property type="match status" value="1"/>
</dbReference>
<evidence type="ECO:0000313" key="2">
    <source>
        <dbReference type="EMBL" id="KWT65389.1"/>
    </source>
</evidence>
<proteinExistence type="predicted"/>
<evidence type="ECO:0000259" key="1">
    <source>
        <dbReference type="Pfam" id="PF01869"/>
    </source>
</evidence>
<dbReference type="InterPro" id="IPR043129">
    <property type="entry name" value="ATPase_NBD"/>
</dbReference>
<dbReference type="AlphaFoldDB" id="A0A109BAW0"/>
<keyword evidence="2" id="KW-0418">Kinase</keyword>
<organism evidence="2 3">
    <name type="scientific">Hyphomicrobium sulfonivorans</name>
    <dbReference type="NCBI Taxonomy" id="121290"/>
    <lineage>
        <taxon>Bacteria</taxon>
        <taxon>Pseudomonadati</taxon>
        <taxon>Pseudomonadota</taxon>
        <taxon>Alphaproteobacteria</taxon>
        <taxon>Hyphomicrobiales</taxon>
        <taxon>Hyphomicrobiaceae</taxon>
        <taxon>Hyphomicrobium</taxon>
    </lineage>
</organism>
<dbReference type="OrthoDB" id="63487at2"/>
<dbReference type="RefSeq" id="WP_083509799.1">
    <property type="nucleotide sequence ID" value="NZ_LMTR01000081.1"/>
</dbReference>
<dbReference type="InterPro" id="IPR002731">
    <property type="entry name" value="ATPase_BadF"/>
</dbReference>
<sequence>MGQTTLLLGVDGGGTGCRARLTDLDLNVLGEGTAGPANIRIGLKESIAAVMRAAEASFDAADLVPGDDDVNVIACLALAGASEPSCLAAARTCNFPFAQTVLTTDAHAACIGAHGGKSGGIIIIGTGSIGWGFAAGQDYRVGGWGYPISDEGSGAWLGGEAVRRTLWAYDGRAPWSDLLKQVLGRFDGDPHAVVRWTAHAQPRDYATFAPLVIEHAKRNDPVAHEILRAAGQHIDAIAARLNVLGVPRLALSGGLAPLMKPWLSAQTRALLVEPQGDALSGALQLARDAALSAHAGYHFAAAERQPDNRV</sequence>
<dbReference type="Gene3D" id="3.30.420.40">
    <property type="match status" value="2"/>
</dbReference>
<protein>
    <submittedName>
        <fullName evidence="2">N-acetylglucosamine kinase of eukaryotic type</fullName>
        <ecNumber evidence="2">2.7.1.59</ecNumber>
    </submittedName>
</protein>
<dbReference type="EC" id="2.7.1.59" evidence="2"/>
<dbReference type="CDD" id="cd24082">
    <property type="entry name" value="ASKHA_NBD_GspK-like"/>
    <property type="match status" value="1"/>
</dbReference>
<dbReference type="STRING" id="121290.APY04_2851"/>
<dbReference type="PATRIC" id="fig|121290.4.peg.3584"/>
<reference evidence="2 3" key="1">
    <citation type="submission" date="2015-10" db="EMBL/GenBank/DDBJ databases">
        <title>Transcriptomic analysis of a linuron degrading triple-species bacterial consortium.</title>
        <authorList>
            <person name="Albers P."/>
        </authorList>
    </citation>
    <scope>NUCLEOTIDE SEQUENCE [LARGE SCALE GENOMIC DNA]</scope>
    <source>
        <strain evidence="2 3">WDL6</strain>
    </source>
</reference>
<accession>A0A109BAW0</accession>
<keyword evidence="2" id="KW-0808">Transferase</keyword>
<dbReference type="InterPro" id="IPR052519">
    <property type="entry name" value="Euk-type_GlcNAc_Kinase"/>
</dbReference>
<dbReference type="PANTHER" id="PTHR43190">
    <property type="entry name" value="N-ACETYL-D-GLUCOSAMINE KINASE"/>
    <property type="match status" value="1"/>
</dbReference>
<dbReference type="Proteomes" id="UP000059074">
    <property type="component" value="Unassembled WGS sequence"/>
</dbReference>
<dbReference type="Pfam" id="PF01869">
    <property type="entry name" value="BcrAD_BadFG"/>
    <property type="match status" value="1"/>
</dbReference>
<dbReference type="GO" id="GO:0045127">
    <property type="term" value="F:N-acetylglucosamine kinase activity"/>
    <property type="evidence" value="ECO:0007669"/>
    <property type="project" value="UniProtKB-EC"/>
</dbReference>
<dbReference type="SUPFAM" id="SSF53067">
    <property type="entry name" value="Actin-like ATPase domain"/>
    <property type="match status" value="2"/>
</dbReference>
<feature type="domain" description="ATPase BadF/BadG/BcrA/BcrD type" evidence="1">
    <location>
        <begin position="8"/>
        <end position="258"/>
    </location>
</feature>
<evidence type="ECO:0000313" key="3">
    <source>
        <dbReference type="Proteomes" id="UP000059074"/>
    </source>
</evidence>
<dbReference type="EMBL" id="LMTR01000081">
    <property type="protein sequence ID" value="KWT65389.1"/>
    <property type="molecule type" value="Genomic_DNA"/>
</dbReference>
<name>A0A109BAW0_HYPSL</name>
<gene>
    <name evidence="2" type="ORF">APY04_2851</name>
</gene>
<keyword evidence="3" id="KW-1185">Reference proteome</keyword>